<feature type="compositionally biased region" description="Low complexity" evidence="4">
    <location>
        <begin position="218"/>
        <end position="228"/>
    </location>
</feature>
<sequence>MDAVQGVLSLVGGVVRAPADLEKALQQHEAMQLPSARLLIERSEWCMFKNTELDKLIWQLKYATYDAEDLLRDFNDQAQRRKIEDAGRTRAGQLYSSSVSHAAHIFHGSSERVREAQDKLEKAQAEVENELTKRGLHVVPVKFMPTTTEIITAPQVFGRETERDQVMEVLGVSATIDRIEEFDQVITQMGMPLTMGTTSAGLSKGKSTARHQKKRKSTAASTCTAAKRLGNSSSSPRSVETTNLAGNVSVLPIFGIGGIGKTTLAQLIYNDERVRAHFTVRIWVCVSDLFDDERMTKEIVKTISEPKIELPCDIGDLRVQLKEQLKSQKFLLVLDDIWQISQQQWEYFYAPLRCGLEGSMILVTTRHQNIAHLVATSNCEPVQLKGLPDDTFWEFFKECAFGRKLPESYPRLQEIGRKICFKLRGTPLAAKTLGRLLNSKLSEDHWSYIEGSELWEQSQKDGDILPALCLSYLYLPIELRRCFAFCSMFPKDYSFERHEIVDIWVAECFVAPEGRMRLEDVGIRYLDELRGRCLFQTDPKFPDQDRYVIHDLIHDTAQQASMHECLLMTDLHNEVIHEWRHMSVEVDGEPLSTLEKIVHLNKLRSLRFGAKLKVEMTWFSLLSNILFLSLRGCKL</sequence>
<evidence type="ECO:0000259" key="6">
    <source>
        <dbReference type="Pfam" id="PF23559"/>
    </source>
</evidence>
<dbReference type="InterPro" id="IPR042197">
    <property type="entry name" value="Apaf_helical"/>
</dbReference>
<dbReference type="SUPFAM" id="SSF52540">
    <property type="entry name" value="P-loop containing nucleoside triphosphate hydrolases"/>
    <property type="match status" value="1"/>
</dbReference>
<evidence type="ECO:0000259" key="5">
    <source>
        <dbReference type="Pfam" id="PF00931"/>
    </source>
</evidence>
<keyword evidence="3" id="KW-0175">Coiled coil</keyword>
<evidence type="ECO:0000313" key="7">
    <source>
        <dbReference type="EMBL" id="KAG2576579.1"/>
    </source>
</evidence>
<dbReference type="EMBL" id="CM029048">
    <property type="protein sequence ID" value="KAG2576579.1"/>
    <property type="molecule type" value="Genomic_DNA"/>
</dbReference>
<dbReference type="InterPro" id="IPR044974">
    <property type="entry name" value="Disease_R_plants"/>
</dbReference>
<feature type="compositionally biased region" description="Basic residues" evidence="4">
    <location>
        <begin position="207"/>
        <end position="217"/>
    </location>
</feature>
<evidence type="ECO:0000313" key="8">
    <source>
        <dbReference type="Proteomes" id="UP000823388"/>
    </source>
</evidence>
<dbReference type="Pfam" id="PF23559">
    <property type="entry name" value="WHD_DRP"/>
    <property type="match status" value="1"/>
</dbReference>
<keyword evidence="2" id="KW-0611">Plant defense</keyword>
<dbReference type="Proteomes" id="UP000823388">
    <property type="component" value="Chromosome 6N"/>
</dbReference>
<dbReference type="GO" id="GO:0098542">
    <property type="term" value="P:defense response to other organism"/>
    <property type="evidence" value="ECO:0007669"/>
    <property type="project" value="TreeGrafter"/>
</dbReference>
<dbReference type="InterPro" id="IPR027417">
    <property type="entry name" value="P-loop_NTPase"/>
</dbReference>
<feature type="domain" description="Disease resistance protein winged helix" evidence="6">
    <location>
        <begin position="488"/>
        <end position="555"/>
    </location>
</feature>
<dbReference type="AlphaFoldDB" id="A0A8T0QUA2"/>
<dbReference type="GO" id="GO:0043531">
    <property type="term" value="F:ADP binding"/>
    <property type="evidence" value="ECO:0007669"/>
    <property type="project" value="InterPro"/>
</dbReference>
<protein>
    <recommendedName>
        <fullName evidence="9">NB-ARC domain-containing protein</fullName>
    </recommendedName>
</protein>
<evidence type="ECO:0008006" key="9">
    <source>
        <dbReference type="Google" id="ProtNLM"/>
    </source>
</evidence>
<reference evidence="7" key="1">
    <citation type="submission" date="2020-05" db="EMBL/GenBank/DDBJ databases">
        <title>WGS assembly of Panicum virgatum.</title>
        <authorList>
            <person name="Lovell J.T."/>
            <person name="Jenkins J."/>
            <person name="Shu S."/>
            <person name="Juenger T.E."/>
            <person name="Schmutz J."/>
        </authorList>
    </citation>
    <scope>NUCLEOTIDE SEQUENCE</scope>
    <source>
        <strain evidence="7">AP13</strain>
    </source>
</reference>
<gene>
    <name evidence="7" type="ORF">PVAP13_6NG031300</name>
</gene>
<evidence type="ECO:0000256" key="2">
    <source>
        <dbReference type="ARBA" id="ARBA00022821"/>
    </source>
</evidence>
<evidence type="ECO:0000256" key="1">
    <source>
        <dbReference type="ARBA" id="ARBA00022737"/>
    </source>
</evidence>
<dbReference type="Gene3D" id="1.10.10.10">
    <property type="entry name" value="Winged helix-like DNA-binding domain superfamily/Winged helix DNA-binding domain"/>
    <property type="match status" value="1"/>
</dbReference>
<dbReference type="InterPro" id="IPR002182">
    <property type="entry name" value="NB-ARC"/>
</dbReference>
<proteinExistence type="predicted"/>
<evidence type="ECO:0000256" key="3">
    <source>
        <dbReference type="SAM" id="Coils"/>
    </source>
</evidence>
<dbReference type="Pfam" id="PF00931">
    <property type="entry name" value="NB-ARC"/>
    <property type="match status" value="1"/>
</dbReference>
<keyword evidence="1" id="KW-0677">Repeat</keyword>
<feature type="coiled-coil region" evidence="3">
    <location>
        <begin position="106"/>
        <end position="133"/>
    </location>
</feature>
<name>A0A8T0QUA2_PANVG</name>
<keyword evidence="8" id="KW-1185">Reference proteome</keyword>
<accession>A0A8T0QUA2</accession>
<feature type="domain" description="NB-ARC" evidence="5">
    <location>
        <begin position="246"/>
        <end position="404"/>
    </location>
</feature>
<dbReference type="InterPro" id="IPR036388">
    <property type="entry name" value="WH-like_DNA-bd_sf"/>
</dbReference>
<dbReference type="PANTHER" id="PTHR23155">
    <property type="entry name" value="DISEASE RESISTANCE PROTEIN RP"/>
    <property type="match status" value="1"/>
</dbReference>
<feature type="region of interest" description="Disordered" evidence="4">
    <location>
        <begin position="198"/>
        <end position="240"/>
    </location>
</feature>
<dbReference type="PRINTS" id="PR00364">
    <property type="entry name" value="DISEASERSIST"/>
</dbReference>
<dbReference type="InterPro" id="IPR058922">
    <property type="entry name" value="WHD_DRP"/>
</dbReference>
<dbReference type="Gene3D" id="1.10.8.430">
    <property type="entry name" value="Helical domain of apoptotic protease-activating factors"/>
    <property type="match status" value="1"/>
</dbReference>
<dbReference type="PANTHER" id="PTHR23155:SF1241">
    <property type="entry name" value="DISEASE RESISTANCE RPP13-LIKE PROTEIN 1-RELATED"/>
    <property type="match status" value="1"/>
</dbReference>
<comment type="caution">
    <text evidence="7">The sequence shown here is derived from an EMBL/GenBank/DDBJ whole genome shotgun (WGS) entry which is preliminary data.</text>
</comment>
<feature type="compositionally biased region" description="Polar residues" evidence="4">
    <location>
        <begin position="230"/>
        <end position="240"/>
    </location>
</feature>
<evidence type="ECO:0000256" key="4">
    <source>
        <dbReference type="SAM" id="MobiDB-lite"/>
    </source>
</evidence>
<organism evidence="7 8">
    <name type="scientific">Panicum virgatum</name>
    <name type="common">Blackwell switchgrass</name>
    <dbReference type="NCBI Taxonomy" id="38727"/>
    <lineage>
        <taxon>Eukaryota</taxon>
        <taxon>Viridiplantae</taxon>
        <taxon>Streptophyta</taxon>
        <taxon>Embryophyta</taxon>
        <taxon>Tracheophyta</taxon>
        <taxon>Spermatophyta</taxon>
        <taxon>Magnoliopsida</taxon>
        <taxon>Liliopsida</taxon>
        <taxon>Poales</taxon>
        <taxon>Poaceae</taxon>
        <taxon>PACMAD clade</taxon>
        <taxon>Panicoideae</taxon>
        <taxon>Panicodae</taxon>
        <taxon>Paniceae</taxon>
        <taxon>Panicinae</taxon>
        <taxon>Panicum</taxon>
        <taxon>Panicum sect. Hiantes</taxon>
    </lineage>
</organism>
<dbReference type="Gene3D" id="3.40.50.300">
    <property type="entry name" value="P-loop containing nucleotide triphosphate hydrolases"/>
    <property type="match status" value="1"/>
</dbReference>